<comment type="caution">
    <text evidence="10">The sequence shown here is derived from an EMBL/GenBank/DDBJ whole genome shotgun (WGS) entry which is preliminary data.</text>
</comment>
<evidence type="ECO:0000256" key="3">
    <source>
        <dbReference type="ARBA" id="ARBA00022692"/>
    </source>
</evidence>
<reference evidence="10" key="1">
    <citation type="journal article" date="2021" name="PeerJ">
        <title>Extensive microbial diversity within the chicken gut microbiome revealed by metagenomics and culture.</title>
        <authorList>
            <person name="Gilroy R."/>
            <person name="Ravi A."/>
            <person name="Getino M."/>
            <person name="Pursley I."/>
            <person name="Horton D.L."/>
            <person name="Alikhan N.F."/>
            <person name="Baker D."/>
            <person name="Gharbi K."/>
            <person name="Hall N."/>
            <person name="Watson M."/>
            <person name="Adriaenssens E.M."/>
            <person name="Foster-Nyarko E."/>
            <person name="Jarju S."/>
            <person name="Secka A."/>
            <person name="Antonio M."/>
            <person name="Oren A."/>
            <person name="Chaudhuri R.R."/>
            <person name="La Ragione R."/>
            <person name="Hildebrand F."/>
            <person name="Pallen M.J."/>
        </authorList>
    </citation>
    <scope>NUCLEOTIDE SEQUENCE</scope>
    <source>
        <strain evidence="10">ChiBcec18-1249</strain>
    </source>
</reference>
<evidence type="ECO:0000313" key="11">
    <source>
        <dbReference type="Proteomes" id="UP000823824"/>
    </source>
</evidence>
<evidence type="ECO:0000259" key="9">
    <source>
        <dbReference type="Pfam" id="PF00361"/>
    </source>
</evidence>
<feature type="transmembrane region" description="Helical" evidence="8">
    <location>
        <begin position="109"/>
        <end position="133"/>
    </location>
</feature>
<dbReference type="GO" id="GO:0005886">
    <property type="term" value="C:plasma membrane"/>
    <property type="evidence" value="ECO:0007669"/>
    <property type="project" value="UniProtKB-SubCell"/>
</dbReference>
<evidence type="ECO:0000313" key="10">
    <source>
        <dbReference type="EMBL" id="HJB14051.1"/>
    </source>
</evidence>
<dbReference type="InterPro" id="IPR003918">
    <property type="entry name" value="NADH_UbQ_OxRdtase"/>
</dbReference>
<proteinExistence type="predicted"/>
<sequence>MGEFLLLFLVLFPFLAAVWVFPLRRRDRRYRNWLIQIVPAVELAAVLLLLLWPAADLTLPGICGVGLHLQAGSLKSLLALVSAFLWAATGLNCPSYFASAEGCNRFYLFWLMTLGALMGVFLAADLFTLFVFFEMMSFTSYVWVAQNETKEALRAGQTYLAVAVIGGMALLAGLVLLQHLLGTLEFAEMAAAVSALSEERRTALYVAGGLALAGFGAKAGMFPLHIWLPKAHPVAPAPASALLSGILTKSGVFGILILSRYLFWTELSWSTVILALGVVTMVLGAVLALFSVDLKRTLACSSMSQIGFILVGVAMQGLLGHENALAAWGTALHMLNHSLIKLVLFVAAGVIYLGTHSLSLNDIRGWGRNKPVLKVLFFVGAASIAGVPGFSGYVSKTLLHESIVEYIHILEAAGASTGWFTAVEWLFLISGGLTAAYMTKLFVAIFVSSRAAGQRPAVREYMSLGTQAALLCGAGLLLVLGLTPNGTMEPLAQWAGEFLLAGEGHSVHYFTWVNLQGACISLAIGAAVYLLVVRHLLMRRGSDGVEYLDRWPARLDLETLVYRPALSGLTFVGALCARVAASVGDWIVLIGEKILFTKAPGIFVPKHDENFGTYGRKQRHFLTEETFSFDLMLAGGGLIFLLLYMLL</sequence>
<protein>
    <submittedName>
        <fullName evidence="10">Sodium:proton antiporter</fullName>
    </submittedName>
</protein>
<feature type="transmembrane region" description="Helical" evidence="8">
    <location>
        <begin position="627"/>
        <end position="646"/>
    </location>
</feature>
<dbReference type="PRINTS" id="PR01437">
    <property type="entry name" value="NUOXDRDTASE4"/>
</dbReference>
<dbReference type="Proteomes" id="UP000823824">
    <property type="component" value="Unassembled WGS sequence"/>
</dbReference>
<feature type="transmembrane region" description="Helical" evidence="8">
    <location>
        <begin position="425"/>
        <end position="449"/>
    </location>
</feature>
<accession>A0A9D2LK78</accession>
<feature type="transmembrane region" description="Helical" evidence="8">
    <location>
        <begin position="269"/>
        <end position="290"/>
    </location>
</feature>
<dbReference type="GO" id="GO:0042773">
    <property type="term" value="P:ATP synthesis coupled electron transport"/>
    <property type="evidence" value="ECO:0007669"/>
    <property type="project" value="InterPro"/>
</dbReference>
<gene>
    <name evidence="10" type="ORF">H9787_10130</name>
</gene>
<dbReference type="InterPro" id="IPR052175">
    <property type="entry name" value="ComplexI-like_HydComp"/>
</dbReference>
<feature type="transmembrane region" description="Helical" evidence="8">
    <location>
        <begin position="240"/>
        <end position="263"/>
    </location>
</feature>
<evidence type="ECO:0000256" key="6">
    <source>
        <dbReference type="ARBA" id="ARBA00023136"/>
    </source>
</evidence>
<dbReference type="AlphaFoldDB" id="A0A9D2LK78"/>
<name>A0A9D2LK78_9FIRM</name>
<feature type="transmembrane region" description="Helical" evidence="8">
    <location>
        <begin position="159"/>
        <end position="182"/>
    </location>
</feature>
<feature type="transmembrane region" description="Helical" evidence="8">
    <location>
        <begin position="76"/>
        <end position="97"/>
    </location>
</feature>
<dbReference type="GO" id="GO:0008137">
    <property type="term" value="F:NADH dehydrogenase (ubiquinone) activity"/>
    <property type="evidence" value="ECO:0007669"/>
    <property type="project" value="InterPro"/>
</dbReference>
<evidence type="ECO:0000256" key="5">
    <source>
        <dbReference type="ARBA" id="ARBA00023002"/>
    </source>
</evidence>
<feature type="transmembrane region" description="Helical" evidence="8">
    <location>
        <begin position="461"/>
        <end position="482"/>
    </location>
</feature>
<feature type="transmembrane region" description="Helical" evidence="8">
    <location>
        <begin position="339"/>
        <end position="360"/>
    </location>
</feature>
<feature type="transmembrane region" description="Helical" evidence="8">
    <location>
        <begin position="372"/>
        <end position="394"/>
    </location>
</feature>
<dbReference type="PANTHER" id="PTHR42682">
    <property type="entry name" value="HYDROGENASE-4 COMPONENT F"/>
    <property type="match status" value="1"/>
</dbReference>
<keyword evidence="6 8" id="KW-0472">Membrane</keyword>
<keyword evidence="2" id="KW-1003">Cell membrane</keyword>
<evidence type="ECO:0000256" key="2">
    <source>
        <dbReference type="ARBA" id="ARBA00022475"/>
    </source>
</evidence>
<dbReference type="EMBL" id="DWZJ01000091">
    <property type="protein sequence ID" value="HJB14051.1"/>
    <property type="molecule type" value="Genomic_DNA"/>
</dbReference>
<reference evidence="10" key="2">
    <citation type="submission" date="2021-04" db="EMBL/GenBank/DDBJ databases">
        <authorList>
            <person name="Gilroy R."/>
        </authorList>
    </citation>
    <scope>NUCLEOTIDE SEQUENCE</scope>
    <source>
        <strain evidence="10">ChiBcec18-1249</strain>
    </source>
</reference>
<feature type="transmembrane region" description="Helical" evidence="8">
    <location>
        <begin position="509"/>
        <end position="532"/>
    </location>
</feature>
<keyword evidence="5" id="KW-0560">Oxidoreductase</keyword>
<feature type="transmembrane region" description="Helical" evidence="8">
    <location>
        <begin position="33"/>
        <end position="55"/>
    </location>
</feature>
<evidence type="ECO:0000256" key="1">
    <source>
        <dbReference type="ARBA" id="ARBA00004651"/>
    </source>
</evidence>
<evidence type="ECO:0000256" key="4">
    <source>
        <dbReference type="ARBA" id="ARBA00022989"/>
    </source>
</evidence>
<dbReference type="GO" id="GO:0016491">
    <property type="term" value="F:oxidoreductase activity"/>
    <property type="evidence" value="ECO:0007669"/>
    <property type="project" value="UniProtKB-KW"/>
</dbReference>
<evidence type="ECO:0000256" key="8">
    <source>
        <dbReference type="SAM" id="Phobius"/>
    </source>
</evidence>
<dbReference type="PANTHER" id="PTHR42682:SF4">
    <property type="entry name" value="NADH-UBIQUINONE_PLASTOQUINONE"/>
    <property type="match status" value="1"/>
</dbReference>
<dbReference type="InterPro" id="IPR001750">
    <property type="entry name" value="ND/Mrp_TM"/>
</dbReference>
<dbReference type="Pfam" id="PF00361">
    <property type="entry name" value="Proton_antipo_M"/>
    <property type="match status" value="1"/>
</dbReference>
<feature type="transmembrane region" description="Helical" evidence="8">
    <location>
        <begin position="202"/>
        <end position="228"/>
    </location>
</feature>
<comment type="subcellular location">
    <subcellularLocation>
        <location evidence="1">Cell membrane</location>
        <topology evidence="1">Multi-pass membrane protein</topology>
    </subcellularLocation>
    <subcellularLocation>
        <location evidence="7">Membrane</location>
        <topology evidence="7">Multi-pass membrane protein</topology>
    </subcellularLocation>
</comment>
<keyword evidence="4 8" id="KW-1133">Transmembrane helix</keyword>
<organism evidence="10 11">
    <name type="scientific">Candidatus Oscillibacter excrementigallinarum</name>
    <dbReference type="NCBI Taxonomy" id="2838716"/>
    <lineage>
        <taxon>Bacteria</taxon>
        <taxon>Bacillati</taxon>
        <taxon>Bacillota</taxon>
        <taxon>Clostridia</taxon>
        <taxon>Eubacteriales</taxon>
        <taxon>Oscillospiraceae</taxon>
        <taxon>Oscillibacter</taxon>
    </lineage>
</organism>
<evidence type="ECO:0000256" key="7">
    <source>
        <dbReference type="RuleBase" id="RU000320"/>
    </source>
</evidence>
<keyword evidence="3 7" id="KW-0812">Transmembrane</keyword>
<feature type="domain" description="NADH:quinone oxidoreductase/Mrp antiporter transmembrane" evidence="9">
    <location>
        <begin position="123"/>
        <end position="409"/>
    </location>
</feature>